<comment type="caution">
    <text evidence="3">The sequence shown here is derived from an EMBL/GenBank/DDBJ whole genome shotgun (WGS) entry which is preliminary data.</text>
</comment>
<proteinExistence type="predicted"/>
<dbReference type="SUPFAM" id="SSF54427">
    <property type="entry name" value="NTF2-like"/>
    <property type="match status" value="1"/>
</dbReference>
<evidence type="ECO:0000259" key="2">
    <source>
        <dbReference type="Pfam" id="PF12680"/>
    </source>
</evidence>
<feature type="domain" description="SnoaL-like" evidence="2">
    <location>
        <begin position="45"/>
        <end position="153"/>
    </location>
</feature>
<sequence length="177" mass="20174">MKVLQKTMLAVFTLLLFLPMHVNAQKDQPKVTLEFKNAETANQLVRNYTKALQNGDVAKMNAQLHENAMIYGLGGALDSLNVKQHTAYFTNSTNQFKHSITNDLYLPVKVEEYWNEGEWLLSWGTNTVTDKKTGKTIIIPYHSVSMVEGGKIVFMRYFYDMLNIMESQGFTLAPSKQ</sequence>
<protein>
    <submittedName>
        <fullName evidence="3">Nuclear transport factor 2 family protein</fullName>
    </submittedName>
</protein>
<dbReference type="Pfam" id="PF12680">
    <property type="entry name" value="SnoaL_2"/>
    <property type="match status" value="1"/>
</dbReference>
<reference evidence="3" key="1">
    <citation type="submission" date="2022-04" db="EMBL/GenBank/DDBJ databases">
        <authorList>
            <person name="Ren T."/>
        </authorList>
    </citation>
    <scope>NUCLEOTIDE SEQUENCE</scope>
    <source>
        <strain evidence="3">F63249</strain>
    </source>
</reference>
<accession>A0ABT0HBR6</accession>
<feature type="chain" id="PRO_5046466888" evidence="1">
    <location>
        <begin position="25"/>
        <end position="177"/>
    </location>
</feature>
<gene>
    <name evidence="3" type="ORF">MUY34_12750</name>
</gene>
<keyword evidence="4" id="KW-1185">Reference proteome</keyword>
<keyword evidence="1" id="KW-0732">Signal</keyword>
<feature type="signal peptide" evidence="1">
    <location>
        <begin position="1"/>
        <end position="24"/>
    </location>
</feature>
<dbReference type="RefSeq" id="WP_248413391.1">
    <property type="nucleotide sequence ID" value="NZ_JALPQF010000012.1"/>
</dbReference>
<dbReference type="Proteomes" id="UP001203687">
    <property type="component" value="Unassembled WGS sequence"/>
</dbReference>
<dbReference type="EMBL" id="JALPQF010000012">
    <property type="protein sequence ID" value="MCK8481494.1"/>
    <property type="molecule type" value="Genomic_DNA"/>
</dbReference>
<evidence type="ECO:0000313" key="4">
    <source>
        <dbReference type="Proteomes" id="UP001203687"/>
    </source>
</evidence>
<evidence type="ECO:0000256" key="1">
    <source>
        <dbReference type="SAM" id="SignalP"/>
    </source>
</evidence>
<organism evidence="3 4">
    <name type="scientific">Psychroserpens algicola</name>
    <dbReference type="NCBI Taxonomy" id="1719034"/>
    <lineage>
        <taxon>Bacteria</taxon>
        <taxon>Pseudomonadati</taxon>
        <taxon>Bacteroidota</taxon>
        <taxon>Flavobacteriia</taxon>
        <taxon>Flavobacteriales</taxon>
        <taxon>Flavobacteriaceae</taxon>
        <taxon>Psychroserpens</taxon>
    </lineage>
</organism>
<dbReference type="InterPro" id="IPR037401">
    <property type="entry name" value="SnoaL-like"/>
</dbReference>
<dbReference type="InterPro" id="IPR032710">
    <property type="entry name" value="NTF2-like_dom_sf"/>
</dbReference>
<evidence type="ECO:0000313" key="3">
    <source>
        <dbReference type="EMBL" id="MCK8481494.1"/>
    </source>
</evidence>
<dbReference type="Gene3D" id="3.10.450.50">
    <property type="match status" value="1"/>
</dbReference>
<name>A0ABT0HBR6_9FLAO</name>